<name>A0A0J8J547_9LIST</name>
<protein>
    <submittedName>
        <fullName evidence="1">Uncharacterized protein</fullName>
    </submittedName>
</protein>
<comment type="caution">
    <text evidence="1">The sequence shown here is derived from an EMBL/GenBank/DDBJ whole genome shotgun (WGS) entry which is preliminary data.</text>
</comment>
<gene>
    <name evidence="1" type="ORF">X560_1385</name>
</gene>
<sequence length="40" mass="4696">MYNKKDFPNSNFMKKCTAMIRKIVEKSQAILKAYRGLLNT</sequence>
<keyword evidence="2" id="KW-1185">Reference proteome</keyword>
<proteinExistence type="predicted"/>
<dbReference type="AlphaFoldDB" id="A0A0J8J547"/>
<reference evidence="1 2" key="1">
    <citation type="journal article" date="2015" name="Genome Biol. Evol.">
        <title>Comparative Genomics of Listeria Sensu Lato: Genus-Wide Differences in Evolutionary Dynamics and the Progressive Gain of Complex, Potentially Pathogenicity-Related Traits through Lateral Gene Transfer.</title>
        <authorList>
            <person name="Chiara M."/>
            <person name="Caruso M."/>
            <person name="D'Erchia A.M."/>
            <person name="Manzari C."/>
            <person name="Fraccalvieri R."/>
            <person name="Goffredo E."/>
            <person name="Latorre L."/>
            <person name="Miccolupo A."/>
            <person name="Padalino I."/>
            <person name="Santagada G."/>
            <person name="Chiocco D."/>
            <person name="Pesole G."/>
            <person name="Horner D.S."/>
            <person name="Parisi A."/>
        </authorList>
    </citation>
    <scope>NUCLEOTIDE SEQUENCE [LARGE SCALE GENOMIC DNA]</scope>
    <source>
        <strain evidence="1 2">1991</strain>
    </source>
</reference>
<evidence type="ECO:0000313" key="1">
    <source>
        <dbReference type="EMBL" id="KMT59446.1"/>
    </source>
</evidence>
<dbReference type="EMBL" id="AZHO01000019">
    <property type="protein sequence ID" value="KMT59446.1"/>
    <property type="molecule type" value="Genomic_DNA"/>
</dbReference>
<dbReference type="Proteomes" id="UP000052258">
    <property type="component" value="Unassembled WGS sequence"/>
</dbReference>
<evidence type="ECO:0000313" key="2">
    <source>
        <dbReference type="Proteomes" id="UP000052258"/>
    </source>
</evidence>
<accession>A0A0J8J547</accession>
<organism evidence="1 2">
    <name type="scientific">Listeria fleischmannii 1991</name>
    <dbReference type="NCBI Taxonomy" id="1430899"/>
    <lineage>
        <taxon>Bacteria</taxon>
        <taxon>Bacillati</taxon>
        <taxon>Bacillota</taxon>
        <taxon>Bacilli</taxon>
        <taxon>Bacillales</taxon>
        <taxon>Listeriaceae</taxon>
        <taxon>Listeria</taxon>
    </lineage>
</organism>